<feature type="transmembrane region" description="Helical" evidence="1">
    <location>
        <begin position="178"/>
        <end position="198"/>
    </location>
</feature>
<accession>A0A3T1DF18</accession>
<feature type="transmembrane region" description="Helical" evidence="1">
    <location>
        <begin position="90"/>
        <end position="112"/>
    </location>
</feature>
<keyword evidence="1" id="KW-1133">Transmembrane helix</keyword>
<evidence type="ECO:0000256" key="1">
    <source>
        <dbReference type="SAM" id="Phobius"/>
    </source>
</evidence>
<dbReference type="AlphaFoldDB" id="A0A3T1DF18"/>
<gene>
    <name evidence="2" type="ORF">KCTCHS21_61260</name>
</gene>
<feature type="transmembrane region" description="Helical" evidence="1">
    <location>
        <begin position="58"/>
        <end position="78"/>
    </location>
</feature>
<evidence type="ECO:0000313" key="2">
    <source>
        <dbReference type="EMBL" id="BBI36727.1"/>
    </source>
</evidence>
<sequence length="231" mass="25748">MLSRYEMRMVGILLLLMPLFIVISWSGLISRFDYPDILREPTSVILQQYDEGGITLKLYWAGMVLSSLLIIPVVLSLYRLTNQANRSLSLTAAGIGITSAVFHVLGFSRWLFTVNYLAGQYVATDRLTADQQWVIETSFNMLHMYLGVTIGETLGFLTMGVWAILTAVALYRSRYINAAVAVLSIGCGIGILTGILEWAGWSYAVEINAIAYQLWILIIAYLGITFIVKKS</sequence>
<keyword evidence="3" id="KW-1185">Reference proteome</keyword>
<organism evidence="2 3">
    <name type="scientific">Cohnella abietis</name>
    <dbReference type="NCBI Taxonomy" id="2507935"/>
    <lineage>
        <taxon>Bacteria</taxon>
        <taxon>Bacillati</taxon>
        <taxon>Bacillota</taxon>
        <taxon>Bacilli</taxon>
        <taxon>Bacillales</taxon>
        <taxon>Paenibacillaceae</taxon>
        <taxon>Cohnella</taxon>
    </lineage>
</organism>
<dbReference type="Pfam" id="PF14329">
    <property type="entry name" value="DUF4386"/>
    <property type="match status" value="1"/>
</dbReference>
<keyword evidence="1" id="KW-0472">Membrane</keyword>
<dbReference type="OrthoDB" id="326446at2"/>
<dbReference type="InterPro" id="IPR025495">
    <property type="entry name" value="DUF4386"/>
</dbReference>
<feature type="transmembrane region" description="Helical" evidence="1">
    <location>
        <begin position="210"/>
        <end position="228"/>
    </location>
</feature>
<reference evidence="2 3" key="1">
    <citation type="submission" date="2019-01" db="EMBL/GenBank/DDBJ databases">
        <title>Complete genome sequence of Cohnella hallensis HS21 isolated from Korean fir (Abies koreana) rhizospheric soil.</title>
        <authorList>
            <person name="Jiang L."/>
            <person name="Kang S.W."/>
            <person name="Kim S."/>
            <person name="Jung J."/>
            <person name="Kim C.Y."/>
            <person name="Kim D.H."/>
            <person name="Kim S.W."/>
            <person name="Lee J."/>
        </authorList>
    </citation>
    <scope>NUCLEOTIDE SEQUENCE [LARGE SCALE GENOMIC DNA]</scope>
    <source>
        <strain evidence="2 3">HS21</strain>
    </source>
</reference>
<protein>
    <recommendedName>
        <fullName evidence="4">DUF4386 domain-containing protein</fullName>
    </recommendedName>
</protein>
<dbReference type="KEGG" id="cohn:KCTCHS21_61260"/>
<dbReference type="Proteomes" id="UP000289856">
    <property type="component" value="Chromosome"/>
</dbReference>
<evidence type="ECO:0008006" key="4">
    <source>
        <dbReference type="Google" id="ProtNLM"/>
    </source>
</evidence>
<evidence type="ECO:0000313" key="3">
    <source>
        <dbReference type="Proteomes" id="UP000289856"/>
    </source>
</evidence>
<keyword evidence="1" id="KW-0812">Transmembrane</keyword>
<feature type="transmembrane region" description="Helical" evidence="1">
    <location>
        <begin position="144"/>
        <end position="171"/>
    </location>
</feature>
<dbReference type="RefSeq" id="WP_130616204.1">
    <property type="nucleotide sequence ID" value="NZ_AP019400.1"/>
</dbReference>
<name>A0A3T1DF18_9BACL</name>
<dbReference type="EMBL" id="AP019400">
    <property type="protein sequence ID" value="BBI36727.1"/>
    <property type="molecule type" value="Genomic_DNA"/>
</dbReference>
<proteinExistence type="predicted"/>